<evidence type="ECO:0000256" key="8">
    <source>
        <dbReference type="ARBA" id="ARBA00023012"/>
    </source>
</evidence>
<keyword evidence="8" id="KW-0902">Two-component regulatory system</keyword>
<evidence type="ECO:0000256" key="4">
    <source>
        <dbReference type="ARBA" id="ARBA00022679"/>
    </source>
</evidence>
<dbReference type="InterPro" id="IPR036097">
    <property type="entry name" value="HisK_dim/P_sf"/>
</dbReference>
<dbReference type="SUPFAM" id="SSF55874">
    <property type="entry name" value="ATPase domain of HSP90 chaperone/DNA topoisomerase II/histidine kinase"/>
    <property type="match status" value="1"/>
</dbReference>
<evidence type="ECO:0000313" key="11">
    <source>
        <dbReference type="Proteomes" id="UP001169027"/>
    </source>
</evidence>
<sequence>MASDLLGFEQLLAELSASFINLSVQDFDRVMEVCLARIVEFLGICRCSLGRVLTINGSVEITHSYAVEGVVRAPKFLPAQVVNPWLLTKARANEPVVFSRLDDLPAEASLDKETWRKIGMKSHVMMPFFIAGQLQGALNFACVRFERSWPAELLPRLHLLAQMFGSAMERKRAQEELDLVLGFERLASSILGSLALATPQQADHAISTGLRQIGEFIGADQVALWLRFGKDGHEDATRNWQADAIDLPKSWAEVSALALPWVRARVSEGDTVRLARIADLPQEAGEDAEALRALGVRSLLVMPVNVSDRNAGAFSIACSQNGHEWPDALMPGIRLLAQVFGSVQAREAIERRKLAAEAEAVHWRERMAHLVRLHTAGEMSVALAHELTQPLGAIENYAMAARRRIGEASPDVQRVVELLDKMVAQTQRAGDVVTRMRSMTQRHELEPKSIDVARAVEESAEMLGRDCELRGIDIRFAAVRPLPTVEVDEVHIQQVVLNVLRNAIEAIDGAPPGHERRIAIDVRPSESDEVLVEIADSGPGIAKGDLERVFESFYSTKSSGLGVGLAICRKLIEANGGKLWASHNPGGGALFAFSLPVVNEPK</sequence>
<dbReference type="PANTHER" id="PTHR42878:SF7">
    <property type="entry name" value="SENSOR HISTIDINE KINASE GLRK"/>
    <property type="match status" value="1"/>
</dbReference>
<keyword evidence="7 10" id="KW-0067">ATP-binding</keyword>
<gene>
    <name evidence="10" type="ORF">Q2T77_23430</name>
</gene>
<name>A0ABT8S8Y1_9BURK</name>
<dbReference type="Pfam" id="PF01590">
    <property type="entry name" value="GAF"/>
    <property type="match status" value="1"/>
</dbReference>
<evidence type="ECO:0000256" key="6">
    <source>
        <dbReference type="ARBA" id="ARBA00022777"/>
    </source>
</evidence>
<dbReference type="SUPFAM" id="SSF47384">
    <property type="entry name" value="Homodimeric domain of signal transducing histidine kinase"/>
    <property type="match status" value="1"/>
</dbReference>
<dbReference type="InterPro" id="IPR036890">
    <property type="entry name" value="HATPase_C_sf"/>
</dbReference>
<dbReference type="GO" id="GO:0005524">
    <property type="term" value="F:ATP binding"/>
    <property type="evidence" value="ECO:0007669"/>
    <property type="project" value="UniProtKB-KW"/>
</dbReference>
<comment type="caution">
    <text evidence="10">The sequence shown here is derived from an EMBL/GenBank/DDBJ whole genome shotgun (WGS) entry which is preliminary data.</text>
</comment>
<protein>
    <recommendedName>
        <fullName evidence="2">histidine kinase</fullName>
        <ecNumber evidence="2">2.7.13.3</ecNumber>
    </recommendedName>
</protein>
<feature type="domain" description="Histidine kinase" evidence="9">
    <location>
        <begin position="382"/>
        <end position="599"/>
    </location>
</feature>
<dbReference type="EMBL" id="JAUKVY010000018">
    <property type="protein sequence ID" value="MDO1535250.1"/>
    <property type="molecule type" value="Genomic_DNA"/>
</dbReference>
<evidence type="ECO:0000313" key="10">
    <source>
        <dbReference type="EMBL" id="MDO1535250.1"/>
    </source>
</evidence>
<dbReference type="InterPro" id="IPR029016">
    <property type="entry name" value="GAF-like_dom_sf"/>
</dbReference>
<dbReference type="PROSITE" id="PS50109">
    <property type="entry name" value="HIS_KIN"/>
    <property type="match status" value="1"/>
</dbReference>
<dbReference type="EC" id="2.7.13.3" evidence="2"/>
<dbReference type="InterPro" id="IPR050351">
    <property type="entry name" value="BphY/WalK/GraS-like"/>
</dbReference>
<dbReference type="InterPro" id="IPR003018">
    <property type="entry name" value="GAF"/>
</dbReference>
<dbReference type="Gene3D" id="1.10.287.130">
    <property type="match status" value="1"/>
</dbReference>
<organism evidence="10 11">
    <name type="scientific">Variovorax ginsengisoli</name>
    <dbReference type="NCBI Taxonomy" id="363844"/>
    <lineage>
        <taxon>Bacteria</taxon>
        <taxon>Pseudomonadati</taxon>
        <taxon>Pseudomonadota</taxon>
        <taxon>Betaproteobacteria</taxon>
        <taxon>Burkholderiales</taxon>
        <taxon>Comamonadaceae</taxon>
        <taxon>Variovorax</taxon>
    </lineage>
</organism>
<keyword evidence="11" id="KW-1185">Reference proteome</keyword>
<dbReference type="PRINTS" id="PR00344">
    <property type="entry name" value="BCTRLSENSOR"/>
</dbReference>
<keyword evidence="3" id="KW-0597">Phosphoprotein</keyword>
<keyword evidence="6" id="KW-0418">Kinase</keyword>
<dbReference type="InterPro" id="IPR005467">
    <property type="entry name" value="His_kinase_dom"/>
</dbReference>
<evidence type="ECO:0000256" key="2">
    <source>
        <dbReference type="ARBA" id="ARBA00012438"/>
    </source>
</evidence>
<dbReference type="PANTHER" id="PTHR42878">
    <property type="entry name" value="TWO-COMPONENT HISTIDINE KINASE"/>
    <property type="match status" value="1"/>
</dbReference>
<keyword evidence="5" id="KW-0547">Nucleotide-binding</keyword>
<comment type="catalytic activity">
    <reaction evidence="1">
        <text>ATP + protein L-histidine = ADP + protein N-phospho-L-histidine.</text>
        <dbReference type="EC" id="2.7.13.3"/>
    </reaction>
</comment>
<dbReference type="Pfam" id="PF02518">
    <property type="entry name" value="HATPase_c"/>
    <property type="match status" value="1"/>
</dbReference>
<dbReference type="SMART" id="SM00065">
    <property type="entry name" value="GAF"/>
    <property type="match status" value="2"/>
</dbReference>
<evidence type="ECO:0000259" key="9">
    <source>
        <dbReference type="PROSITE" id="PS50109"/>
    </source>
</evidence>
<dbReference type="InterPro" id="IPR003661">
    <property type="entry name" value="HisK_dim/P_dom"/>
</dbReference>
<dbReference type="Proteomes" id="UP001169027">
    <property type="component" value="Unassembled WGS sequence"/>
</dbReference>
<dbReference type="Gene3D" id="3.30.450.40">
    <property type="match status" value="2"/>
</dbReference>
<dbReference type="SUPFAM" id="SSF55781">
    <property type="entry name" value="GAF domain-like"/>
    <property type="match status" value="2"/>
</dbReference>
<proteinExistence type="predicted"/>
<evidence type="ECO:0000256" key="1">
    <source>
        <dbReference type="ARBA" id="ARBA00000085"/>
    </source>
</evidence>
<dbReference type="Gene3D" id="3.30.565.10">
    <property type="entry name" value="Histidine kinase-like ATPase, C-terminal domain"/>
    <property type="match status" value="1"/>
</dbReference>
<dbReference type="SMART" id="SM00387">
    <property type="entry name" value="HATPase_c"/>
    <property type="match status" value="1"/>
</dbReference>
<dbReference type="RefSeq" id="WP_301812946.1">
    <property type="nucleotide sequence ID" value="NZ_JAUJZH010000018.1"/>
</dbReference>
<dbReference type="CDD" id="cd00082">
    <property type="entry name" value="HisKA"/>
    <property type="match status" value="1"/>
</dbReference>
<evidence type="ECO:0000256" key="3">
    <source>
        <dbReference type="ARBA" id="ARBA00022553"/>
    </source>
</evidence>
<evidence type="ECO:0000256" key="5">
    <source>
        <dbReference type="ARBA" id="ARBA00022741"/>
    </source>
</evidence>
<evidence type="ECO:0000256" key="7">
    <source>
        <dbReference type="ARBA" id="ARBA00022840"/>
    </source>
</evidence>
<accession>A0ABT8S8Y1</accession>
<keyword evidence="4" id="KW-0808">Transferase</keyword>
<reference evidence="10" key="1">
    <citation type="submission" date="2023-06" db="EMBL/GenBank/DDBJ databases">
        <authorList>
            <person name="Jiang Y."/>
            <person name="Liu Q."/>
        </authorList>
    </citation>
    <scope>NUCLEOTIDE SEQUENCE</scope>
    <source>
        <strain evidence="10">CGMCC 1.12090</strain>
    </source>
</reference>
<dbReference type="InterPro" id="IPR004358">
    <property type="entry name" value="Sig_transdc_His_kin-like_C"/>
</dbReference>
<dbReference type="InterPro" id="IPR003594">
    <property type="entry name" value="HATPase_dom"/>
</dbReference>